<proteinExistence type="predicted"/>
<organism evidence="1 2">
    <name type="scientific">Mesorhabditis belari</name>
    <dbReference type="NCBI Taxonomy" id="2138241"/>
    <lineage>
        <taxon>Eukaryota</taxon>
        <taxon>Metazoa</taxon>
        <taxon>Ecdysozoa</taxon>
        <taxon>Nematoda</taxon>
        <taxon>Chromadorea</taxon>
        <taxon>Rhabditida</taxon>
        <taxon>Rhabditina</taxon>
        <taxon>Rhabditomorpha</taxon>
        <taxon>Rhabditoidea</taxon>
        <taxon>Rhabditidae</taxon>
        <taxon>Mesorhabditinae</taxon>
        <taxon>Mesorhabditis</taxon>
    </lineage>
</organism>
<keyword evidence="1" id="KW-1185">Reference proteome</keyword>
<evidence type="ECO:0000313" key="2">
    <source>
        <dbReference type="WBParaSite" id="MBELARI_LOCUS13764"/>
    </source>
</evidence>
<name>A0AAF3EID1_9BILA</name>
<dbReference type="WBParaSite" id="MBELARI_LOCUS13764">
    <property type="protein sequence ID" value="MBELARI_LOCUS13764"/>
    <property type="gene ID" value="MBELARI_LOCUS13764"/>
</dbReference>
<reference evidence="2" key="1">
    <citation type="submission" date="2024-02" db="UniProtKB">
        <authorList>
            <consortium name="WormBaseParasite"/>
        </authorList>
    </citation>
    <scope>IDENTIFICATION</scope>
</reference>
<sequence>MSRSQMVIPGEGIGELLATLWELIDKYSSEYLDEHISPANLQRLNGFAVKAFYSLDLLLQKSEASFRPSITVPFIRWRNSEGLSKIIDGFEKVPTEEVDGTAE</sequence>
<accession>A0AAF3EID1</accession>
<evidence type="ECO:0000313" key="1">
    <source>
        <dbReference type="Proteomes" id="UP000887575"/>
    </source>
</evidence>
<dbReference type="Proteomes" id="UP000887575">
    <property type="component" value="Unassembled WGS sequence"/>
</dbReference>
<dbReference type="AlphaFoldDB" id="A0AAF3EID1"/>
<protein>
    <submittedName>
        <fullName evidence="2">Uncharacterized protein</fullName>
    </submittedName>
</protein>